<sequence length="60" mass="6915">MIHHRSFSASLVLHWSSSGAMEDLMPWPIYGPSQVLWTLEPPQVPPMDLRTRTWLIYGPP</sequence>
<protein>
    <submittedName>
        <fullName evidence="1">Plasmid pARN4</fullName>
    </submittedName>
</protein>
<accession>R7RBF5</accession>
<evidence type="ECO:0000313" key="1">
    <source>
        <dbReference type="EMBL" id="CDF47328.1"/>
    </source>
</evidence>
<name>R7RBF5_SACIS</name>
<dbReference type="AlphaFoldDB" id="R7RBF5"/>
<geneLocation type="plasmid" evidence="1">
    <name>pARN4</name>
</geneLocation>
<organism evidence="1">
    <name type="scientific">Saccharolobus islandicus</name>
    <name type="common">Sulfolobus islandicus</name>
    <dbReference type="NCBI Taxonomy" id="43080"/>
    <lineage>
        <taxon>Archaea</taxon>
        <taxon>Thermoproteota</taxon>
        <taxon>Thermoprotei</taxon>
        <taxon>Sulfolobales</taxon>
        <taxon>Sulfolobaceae</taxon>
        <taxon>Saccharolobus</taxon>
    </lineage>
</organism>
<keyword evidence="1" id="KW-0614">Plasmid</keyword>
<proteinExistence type="predicted"/>
<dbReference type="EMBL" id="AJ748323">
    <property type="protein sequence ID" value="CDF47328.1"/>
    <property type="molecule type" value="Genomic_DNA"/>
</dbReference>
<reference evidence="1" key="1">
    <citation type="journal article" date="2004" name="Archaea">
        <title>Genomic comparison of archaeal conjugative plasmids from Sulfolobus.</title>
        <authorList>
            <person name="Greve B."/>
            <person name="Jensen S."/>
            <person name="Bruegger K."/>
            <person name="Zillig W."/>
            <person name="Garrett R.A."/>
        </authorList>
    </citation>
    <scope>NUCLEOTIDE SEQUENCE [LARGE SCALE GENOMIC DNA]</scope>
    <source>
        <plasmid evidence="1">pARN4</plasmid>
    </source>
</reference>